<feature type="non-terminal residue" evidence="2">
    <location>
        <position position="248"/>
    </location>
</feature>
<dbReference type="AlphaFoldDB" id="A0A419N1J8"/>
<dbReference type="Gene3D" id="2.60.40.10">
    <property type="entry name" value="Immunoglobulins"/>
    <property type="match status" value="2"/>
</dbReference>
<gene>
    <name evidence="2" type="ORF">D6C13_25320</name>
</gene>
<proteinExistence type="predicted"/>
<keyword evidence="3" id="KW-1185">Reference proteome</keyword>
<dbReference type="InterPro" id="IPR044016">
    <property type="entry name" value="Big_13"/>
</dbReference>
<feature type="domain" description="Bacterial Ig-like" evidence="1">
    <location>
        <begin position="143"/>
        <end position="236"/>
    </location>
</feature>
<accession>A0A419N1J8</accession>
<dbReference type="Pfam" id="PF19077">
    <property type="entry name" value="Big_13"/>
    <property type="match status" value="2"/>
</dbReference>
<dbReference type="NCBIfam" id="NF033510">
    <property type="entry name" value="Ca_tandemer"/>
    <property type="match status" value="2"/>
</dbReference>
<protein>
    <recommendedName>
        <fullName evidence="1">Bacterial Ig-like domain-containing protein</fullName>
    </recommendedName>
</protein>
<dbReference type="EMBL" id="RAHH01000091">
    <property type="protein sequence ID" value="RJT29412.1"/>
    <property type="molecule type" value="Genomic_DNA"/>
</dbReference>
<organism evidence="2 3">
    <name type="scientific">Rahnella woolbedingensis</name>
    <dbReference type="NCBI Taxonomy" id="1510574"/>
    <lineage>
        <taxon>Bacteria</taxon>
        <taxon>Pseudomonadati</taxon>
        <taxon>Pseudomonadota</taxon>
        <taxon>Gammaproteobacteria</taxon>
        <taxon>Enterobacterales</taxon>
        <taxon>Yersiniaceae</taxon>
        <taxon>Rahnella</taxon>
    </lineage>
</organism>
<reference evidence="2 3" key="1">
    <citation type="submission" date="2018-09" db="EMBL/GenBank/DDBJ databases">
        <authorList>
            <person name="Le Fleche-Mateos A."/>
        </authorList>
    </citation>
    <scope>NUCLEOTIDE SEQUENCE [LARGE SCALE GENOMIC DNA]</scope>
    <source>
        <strain evidence="2 3">DSM 27399</strain>
    </source>
</reference>
<dbReference type="Proteomes" id="UP000284908">
    <property type="component" value="Unassembled WGS sequence"/>
</dbReference>
<dbReference type="RefSeq" id="WP_167458091.1">
    <property type="nucleotide sequence ID" value="NZ_RAHH01000091.1"/>
</dbReference>
<feature type="domain" description="Bacterial Ig-like" evidence="1">
    <location>
        <begin position="26"/>
        <end position="115"/>
    </location>
</feature>
<name>A0A419N1J8_9GAMM</name>
<evidence type="ECO:0000313" key="3">
    <source>
        <dbReference type="Proteomes" id="UP000284908"/>
    </source>
</evidence>
<evidence type="ECO:0000259" key="1">
    <source>
        <dbReference type="Pfam" id="PF19077"/>
    </source>
</evidence>
<evidence type="ECO:0000313" key="2">
    <source>
        <dbReference type="EMBL" id="RJT29412.1"/>
    </source>
</evidence>
<dbReference type="InterPro" id="IPR013783">
    <property type="entry name" value="Ig-like_fold"/>
</dbReference>
<sequence length="248" mass="26076">MSSTENNNLNAAAEAGIDYDTLAHIDTITDAAGHSMGPVLNDGYTDDLQPTLSGRLPMGDGQVLRVYCNGVVLGYCDIGENGNWSFKPDAPLEPGRTYDFQVFLTDSGTNELLPSNTYTIHTTELNQDAPPVAPVITEVLDQSGDHQGVVAQGGKTDDSQPLVSGTADAGSVVTVKVYSAVNNHTYTLGSVVADADGHWSYNLHGSQNITNLYGEWTFTATATNAMGTSDSSAGYSVETVATNADVFA</sequence>
<comment type="caution">
    <text evidence="2">The sequence shown here is derived from an EMBL/GenBank/DDBJ whole genome shotgun (WGS) entry which is preliminary data.</text>
</comment>